<dbReference type="PANTHER" id="PTHR31102:SF21">
    <property type="entry name" value="NA[+]_H[+] HYDROGEN ANTIPORTER 2, ISOFORM B"/>
    <property type="match status" value="1"/>
</dbReference>
<dbReference type="AlphaFoldDB" id="A0A6P8KRQ5"/>
<dbReference type="CTD" id="42710"/>
<feature type="transmembrane region" description="Helical" evidence="9">
    <location>
        <begin position="445"/>
        <end position="464"/>
    </location>
</feature>
<accession>A0A6P8KRQ5</accession>
<protein>
    <submittedName>
        <fullName evidence="12">Sodium/hydrogen exchanger 9B2 isoform X1</fullName>
    </submittedName>
</protein>
<feature type="compositionally biased region" description="Polar residues" evidence="8">
    <location>
        <begin position="22"/>
        <end position="39"/>
    </location>
</feature>
<dbReference type="InterPro" id="IPR051843">
    <property type="entry name" value="CPA1_transporter"/>
</dbReference>
<dbReference type="GO" id="GO:0005886">
    <property type="term" value="C:plasma membrane"/>
    <property type="evidence" value="ECO:0007669"/>
    <property type="project" value="UniProtKB-SubCell"/>
</dbReference>
<feature type="transmembrane region" description="Helical" evidence="9">
    <location>
        <begin position="317"/>
        <end position="335"/>
    </location>
</feature>
<name>A0A6P8KRQ5_DROMA</name>
<feature type="region of interest" description="Disordered" evidence="8">
    <location>
        <begin position="92"/>
        <end position="141"/>
    </location>
</feature>
<feature type="transmembrane region" description="Helical" evidence="9">
    <location>
        <begin position="269"/>
        <end position="297"/>
    </location>
</feature>
<organism evidence="11 12">
    <name type="scientific">Drosophila mauritiana</name>
    <name type="common">Fruit fly</name>
    <dbReference type="NCBI Taxonomy" id="7226"/>
    <lineage>
        <taxon>Eukaryota</taxon>
        <taxon>Metazoa</taxon>
        <taxon>Ecdysozoa</taxon>
        <taxon>Arthropoda</taxon>
        <taxon>Hexapoda</taxon>
        <taxon>Insecta</taxon>
        <taxon>Pterygota</taxon>
        <taxon>Neoptera</taxon>
        <taxon>Endopterygota</taxon>
        <taxon>Diptera</taxon>
        <taxon>Brachycera</taxon>
        <taxon>Muscomorpha</taxon>
        <taxon>Ephydroidea</taxon>
        <taxon>Drosophilidae</taxon>
        <taxon>Drosophila</taxon>
        <taxon>Sophophora</taxon>
    </lineage>
</organism>
<gene>
    <name evidence="12" type="primary">LOC117144746</name>
</gene>
<feature type="compositionally biased region" description="Polar residues" evidence="8">
    <location>
        <begin position="126"/>
        <end position="137"/>
    </location>
</feature>
<keyword evidence="3" id="KW-1003">Cell membrane</keyword>
<evidence type="ECO:0000256" key="8">
    <source>
        <dbReference type="SAM" id="MobiDB-lite"/>
    </source>
</evidence>
<evidence type="ECO:0000259" key="10">
    <source>
        <dbReference type="Pfam" id="PF00999"/>
    </source>
</evidence>
<reference evidence="12" key="1">
    <citation type="submission" date="2025-08" db="UniProtKB">
        <authorList>
            <consortium name="RefSeq"/>
        </authorList>
    </citation>
    <scope>IDENTIFICATION</scope>
    <source>
        <strain evidence="12">Mau12</strain>
        <tissue evidence="12">Whole Body</tissue>
    </source>
</reference>
<dbReference type="PANTHER" id="PTHR31102">
    <property type="match status" value="1"/>
</dbReference>
<keyword evidence="11" id="KW-1185">Reference proteome</keyword>
<evidence type="ECO:0000256" key="2">
    <source>
        <dbReference type="ARBA" id="ARBA00007367"/>
    </source>
</evidence>
<dbReference type="Proteomes" id="UP000515162">
    <property type="component" value="Chromosome 3R"/>
</dbReference>
<dbReference type="GO" id="GO:0015297">
    <property type="term" value="F:antiporter activity"/>
    <property type="evidence" value="ECO:0007669"/>
    <property type="project" value="InterPro"/>
</dbReference>
<evidence type="ECO:0000256" key="3">
    <source>
        <dbReference type="ARBA" id="ARBA00022475"/>
    </source>
</evidence>
<proteinExistence type="inferred from homology"/>
<dbReference type="FunFam" id="1.20.1530.20:FF:000012">
    <property type="entry name" value="sodium/hydrogen exchanger 9B2 isoform X1"/>
    <property type="match status" value="1"/>
</dbReference>
<evidence type="ECO:0000256" key="1">
    <source>
        <dbReference type="ARBA" id="ARBA00004651"/>
    </source>
</evidence>
<dbReference type="Gene3D" id="1.20.1530.20">
    <property type="match status" value="1"/>
</dbReference>
<dbReference type="GO" id="GO:1902600">
    <property type="term" value="P:proton transmembrane transport"/>
    <property type="evidence" value="ECO:0007669"/>
    <property type="project" value="InterPro"/>
</dbReference>
<feature type="region of interest" description="Disordered" evidence="8">
    <location>
        <begin position="1"/>
        <end position="45"/>
    </location>
</feature>
<sequence length="704" mass="76075">MSSDSDILDVVAGSEGPPLQAFRSSNPFEDSYQKSSCQQDFDRDRDANLTPLHMLRRASETVTASILEPEKEHLLGDKPQAPPRAHGTIATEAKRSRQQPNQWQLQQQRQQSSNNNTKRALAPGDNMTQGAAPQDSQGDILPTRPLHTKLDIQKIPEDEAGADATQNAATIILTPTSLNLTNTTAQNSNYGPGSVSGYPATTPATTPNATPGGVRGDEYKGPKWWLYIRSHWVNTSELVALLAIFLGLWAMGWVLLPEYSQPPTVIMRIAFLFVGAQISGILVTFVHLPDMLGMLFFGVLYANLGLANFEGYQKFELFLREMALINIMLLAGLGLDGDAFKRLWFMILRLTLLPTIVEVAAIAGLANLTLSMPWLWGIALGLVITAVSPNVVVTVMLKLKEDRLGLNSGIHTLIYAMTTCNDVVAIFMFGVIISVIFSTTSLTQQVLQGPIGIGIGLVFGYLYGSMLQYLPSRNATYANGLRFVLTILGGTISVMGSRVIGYTSAGALGCVTTAFIARIGWRREEARLTAQQLQAQQIASVPKRLDLMWKFLKPVSFALIGKEINFNVLQGHVIGYGALLVLVGSLFRLAFAYLSTYGGNLSRKERAYITISGFPKATVQAALGPVALDMARAASVASPEQLALAGNVLIISVLAIIFTAPLGAILMLRLAPYWLKHGDAVEAVDSPTTPIAPTLGSTNSSKGT</sequence>
<dbReference type="GeneID" id="117144746"/>
<keyword evidence="6" id="KW-0915">Sodium</keyword>
<feature type="transmembrane region" description="Helical" evidence="9">
    <location>
        <begin position="648"/>
        <end position="668"/>
    </location>
</feature>
<keyword evidence="4 9" id="KW-0812">Transmembrane</keyword>
<comment type="subcellular location">
    <subcellularLocation>
        <location evidence="1">Cell membrane</location>
        <topology evidence="1">Multi-pass membrane protein</topology>
    </subcellularLocation>
</comment>
<dbReference type="RefSeq" id="XP_033165991.1">
    <property type="nucleotide sequence ID" value="XM_033310100.1"/>
</dbReference>
<feature type="transmembrane region" description="Helical" evidence="9">
    <location>
        <begin position="347"/>
        <end position="368"/>
    </location>
</feature>
<dbReference type="Pfam" id="PF00999">
    <property type="entry name" value="Na_H_Exchanger"/>
    <property type="match status" value="1"/>
</dbReference>
<keyword evidence="5 9" id="KW-1133">Transmembrane helix</keyword>
<keyword evidence="7 9" id="KW-0472">Membrane</keyword>
<feature type="transmembrane region" description="Helical" evidence="9">
    <location>
        <begin position="500"/>
        <end position="521"/>
    </location>
</feature>
<feature type="transmembrane region" description="Helical" evidence="9">
    <location>
        <begin position="573"/>
        <end position="594"/>
    </location>
</feature>
<evidence type="ECO:0000256" key="7">
    <source>
        <dbReference type="ARBA" id="ARBA00023136"/>
    </source>
</evidence>
<dbReference type="InterPro" id="IPR038770">
    <property type="entry name" value="Na+/solute_symporter_sf"/>
</dbReference>
<feature type="compositionally biased region" description="Low complexity" evidence="8">
    <location>
        <begin position="98"/>
        <end position="116"/>
    </location>
</feature>
<comment type="similarity">
    <text evidence="2">Belongs to the monovalent cation:proton antiporter 1 (CPA1) transporter (TC 2.A.36) family.</text>
</comment>
<evidence type="ECO:0000313" key="12">
    <source>
        <dbReference type="RefSeq" id="XP_033165991.1"/>
    </source>
</evidence>
<feature type="domain" description="Cation/H+ exchanger transmembrane" evidence="10">
    <location>
        <begin position="276"/>
        <end position="655"/>
    </location>
</feature>
<evidence type="ECO:0000256" key="9">
    <source>
        <dbReference type="SAM" id="Phobius"/>
    </source>
</evidence>
<feature type="transmembrane region" description="Helical" evidence="9">
    <location>
        <begin position="374"/>
        <end position="393"/>
    </location>
</feature>
<dbReference type="InterPro" id="IPR006153">
    <property type="entry name" value="Cation/H_exchanger_TM"/>
</dbReference>
<evidence type="ECO:0000313" key="11">
    <source>
        <dbReference type="Proteomes" id="UP000515162"/>
    </source>
</evidence>
<evidence type="ECO:0000256" key="5">
    <source>
        <dbReference type="ARBA" id="ARBA00022989"/>
    </source>
</evidence>
<evidence type="ECO:0000256" key="6">
    <source>
        <dbReference type="ARBA" id="ARBA00023053"/>
    </source>
</evidence>
<feature type="transmembrane region" description="Helical" evidence="9">
    <location>
        <begin position="413"/>
        <end position="439"/>
    </location>
</feature>
<evidence type="ECO:0000256" key="4">
    <source>
        <dbReference type="ARBA" id="ARBA00022692"/>
    </source>
</evidence>
<feature type="transmembrane region" description="Helical" evidence="9">
    <location>
        <begin position="238"/>
        <end position="257"/>
    </location>
</feature>